<comment type="caution">
    <text evidence="1">The sequence shown here is derived from an EMBL/GenBank/DDBJ whole genome shotgun (WGS) entry which is preliminary data.</text>
</comment>
<keyword evidence="2" id="KW-1185">Reference proteome</keyword>
<evidence type="ECO:0000313" key="1">
    <source>
        <dbReference type="EMBL" id="GIY14158.1"/>
    </source>
</evidence>
<accession>A0AAV4QX01</accession>
<organism evidence="1 2">
    <name type="scientific">Caerostris extrusa</name>
    <name type="common">Bark spider</name>
    <name type="synonym">Caerostris bankana</name>
    <dbReference type="NCBI Taxonomy" id="172846"/>
    <lineage>
        <taxon>Eukaryota</taxon>
        <taxon>Metazoa</taxon>
        <taxon>Ecdysozoa</taxon>
        <taxon>Arthropoda</taxon>
        <taxon>Chelicerata</taxon>
        <taxon>Arachnida</taxon>
        <taxon>Araneae</taxon>
        <taxon>Araneomorphae</taxon>
        <taxon>Entelegynae</taxon>
        <taxon>Araneoidea</taxon>
        <taxon>Araneidae</taxon>
        <taxon>Caerostris</taxon>
    </lineage>
</organism>
<evidence type="ECO:0000313" key="2">
    <source>
        <dbReference type="Proteomes" id="UP001054945"/>
    </source>
</evidence>
<dbReference type="AlphaFoldDB" id="A0AAV4QX01"/>
<protein>
    <submittedName>
        <fullName evidence="1">Uncharacterized protein</fullName>
    </submittedName>
</protein>
<dbReference type="Proteomes" id="UP001054945">
    <property type="component" value="Unassembled WGS sequence"/>
</dbReference>
<dbReference type="EMBL" id="BPLR01007051">
    <property type="protein sequence ID" value="GIY14158.1"/>
    <property type="molecule type" value="Genomic_DNA"/>
</dbReference>
<sequence length="88" mass="10346">MFSDRIRTFCIKYLITIRRCNKQHKYKTIYPIQGMDATRCCFETVFLILVIIDAFYGAKFTSLFAPKRLALEDTSQTHTQDFITRPSP</sequence>
<reference evidence="1 2" key="1">
    <citation type="submission" date="2021-06" db="EMBL/GenBank/DDBJ databases">
        <title>Caerostris extrusa draft genome.</title>
        <authorList>
            <person name="Kono N."/>
            <person name="Arakawa K."/>
        </authorList>
    </citation>
    <scope>NUCLEOTIDE SEQUENCE [LARGE SCALE GENOMIC DNA]</scope>
</reference>
<gene>
    <name evidence="1" type="ORF">CEXT_732721</name>
</gene>
<name>A0AAV4QX01_CAEEX</name>
<proteinExistence type="predicted"/>